<evidence type="ECO:0000259" key="4">
    <source>
        <dbReference type="SMART" id="SM00382"/>
    </source>
</evidence>
<dbReference type="GO" id="GO:0015833">
    <property type="term" value="P:peptide transport"/>
    <property type="evidence" value="ECO:0007669"/>
    <property type="project" value="InterPro"/>
</dbReference>
<evidence type="ECO:0000313" key="6">
    <source>
        <dbReference type="Proteomes" id="UP001366166"/>
    </source>
</evidence>
<dbReference type="KEGG" id="dmp:FAK_37350"/>
<dbReference type="PANTHER" id="PTHR43776">
    <property type="entry name" value="TRANSPORT ATP-BINDING PROTEIN"/>
    <property type="match status" value="1"/>
</dbReference>
<dbReference type="PROSITE" id="PS00211">
    <property type="entry name" value="ABC_TRANSPORTER_1"/>
    <property type="match status" value="1"/>
</dbReference>
<keyword evidence="2" id="KW-0547">Nucleotide-binding</keyword>
<dbReference type="Gene3D" id="3.40.50.300">
    <property type="entry name" value="P-loop containing nucleotide triphosphate hydrolases"/>
    <property type="match status" value="1"/>
</dbReference>
<dbReference type="SUPFAM" id="SSF52540">
    <property type="entry name" value="P-loop containing nucleoside triphosphate hydrolases"/>
    <property type="match status" value="1"/>
</dbReference>
<dbReference type="Pfam" id="PF08352">
    <property type="entry name" value="oligo_HPY"/>
    <property type="match status" value="1"/>
</dbReference>
<dbReference type="InterPro" id="IPR003439">
    <property type="entry name" value="ABC_transporter-like_ATP-bd"/>
</dbReference>
<proteinExistence type="predicted"/>
<dbReference type="SMART" id="SM00382">
    <property type="entry name" value="AAA"/>
    <property type="match status" value="1"/>
</dbReference>
<dbReference type="RefSeq" id="WP_338602834.1">
    <property type="nucleotide sequence ID" value="NZ_AP028679.1"/>
</dbReference>
<dbReference type="InterPro" id="IPR027417">
    <property type="entry name" value="P-loop_NTPase"/>
</dbReference>
<dbReference type="Pfam" id="PF00005">
    <property type="entry name" value="ABC_tran"/>
    <property type="match status" value="1"/>
</dbReference>
<dbReference type="InterPro" id="IPR013563">
    <property type="entry name" value="Oligopep_ABC_C"/>
</dbReference>
<keyword evidence="3 5" id="KW-0067">ATP-binding</keyword>
<accession>A0AAU9EQA9</accession>
<keyword evidence="6" id="KW-1185">Reference proteome</keyword>
<dbReference type="InterPro" id="IPR050319">
    <property type="entry name" value="ABC_transp_ATP-bind"/>
</dbReference>
<dbReference type="EMBL" id="AP028679">
    <property type="protein sequence ID" value="BEQ16669.1"/>
    <property type="molecule type" value="Genomic_DNA"/>
</dbReference>
<evidence type="ECO:0000256" key="1">
    <source>
        <dbReference type="ARBA" id="ARBA00022448"/>
    </source>
</evidence>
<dbReference type="InterPro" id="IPR003593">
    <property type="entry name" value="AAA+_ATPase"/>
</dbReference>
<evidence type="ECO:0000313" key="5">
    <source>
        <dbReference type="EMBL" id="BEQ16669.1"/>
    </source>
</evidence>
<dbReference type="GO" id="GO:0016887">
    <property type="term" value="F:ATP hydrolysis activity"/>
    <property type="evidence" value="ECO:0007669"/>
    <property type="project" value="InterPro"/>
</dbReference>
<organism evidence="5 6">
    <name type="scientific">Desulfoferula mesophila</name>
    <dbReference type="NCBI Taxonomy" id="3058419"/>
    <lineage>
        <taxon>Bacteria</taxon>
        <taxon>Pseudomonadati</taxon>
        <taxon>Thermodesulfobacteriota</taxon>
        <taxon>Desulfarculia</taxon>
        <taxon>Desulfarculales</taxon>
        <taxon>Desulfarculaceae</taxon>
        <taxon>Desulfoferula</taxon>
    </lineage>
</organism>
<dbReference type="Proteomes" id="UP001366166">
    <property type="component" value="Chromosome"/>
</dbReference>
<gene>
    <name evidence="5" type="ORF">FAK_37350</name>
</gene>
<reference evidence="6" key="1">
    <citation type="journal article" date="2023" name="Arch. Microbiol.">
        <title>Desulfoferula mesophilus gen. nov. sp. nov., a mesophilic sulfate-reducing bacterium isolated from a brackish lake sediment.</title>
        <authorList>
            <person name="Watanabe T."/>
            <person name="Yabe T."/>
            <person name="Tsuji J.M."/>
            <person name="Fukui M."/>
        </authorList>
    </citation>
    <scope>NUCLEOTIDE SEQUENCE [LARGE SCALE GENOMIC DNA]</scope>
    <source>
        <strain evidence="6">12FAK</strain>
    </source>
</reference>
<dbReference type="NCBIfam" id="TIGR01727">
    <property type="entry name" value="oligo_HPY"/>
    <property type="match status" value="1"/>
</dbReference>
<dbReference type="CDD" id="cd03257">
    <property type="entry name" value="ABC_NikE_OppD_transporters"/>
    <property type="match status" value="1"/>
</dbReference>
<sequence length="339" mass="37485">MSDNHEKKTILQLKGVSRFYRTRGNVFRGGGRLVVALNEINLSLRQGEIFGLVGESGSGKTTCGRLIVRLEEADQGSIRLNGDDITHLRGKKLKEYRRRVQMVFQDPYQSLNPQVTIADSVAEPLITNKLGSPLDHMERVLKVLKTAGLSPAEDYVYRFPHQLSGGQRQRVAIARAIVLEPSLLVADEPTSMLDASYSAQIFEILQGVRDKMGATIMFITHSMASARYLCDRIGVIYRGHMVEQGPAEQVISSPRHPYTKALIDATPKFGRSAQVPTYNTLLAAERPATSQVGCPFFRRCALAERLLCAGTYPPWRRVGGEQVALCHFVEDSEAVSVAG</sequence>
<feature type="domain" description="AAA+ ATPase" evidence="4">
    <location>
        <begin position="46"/>
        <end position="240"/>
    </location>
</feature>
<dbReference type="PANTHER" id="PTHR43776:SF8">
    <property type="entry name" value="ABC TRANSPORTER, ATP-BINDING PROTEIN"/>
    <property type="match status" value="1"/>
</dbReference>
<name>A0AAU9EQA9_9BACT</name>
<evidence type="ECO:0000256" key="3">
    <source>
        <dbReference type="ARBA" id="ARBA00022840"/>
    </source>
</evidence>
<protein>
    <submittedName>
        <fullName evidence="5">Oligopeptide ABC transporter ATP-binding protein</fullName>
    </submittedName>
</protein>
<dbReference type="GO" id="GO:0005524">
    <property type="term" value="F:ATP binding"/>
    <property type="evidence" value="ECO:0007669"/>
    <property type="project" value="UniProtKB-KW"/>
</dbReference>
<dbReference type="InterPro" id="IPR017871">
    <property type="entry name" value="ABC_transporter-like_CS"/>
</dbReference>
<keyword evidence="1" id="KW-0813">Transport</keyword>
<dbReference type="GO" id="GO:0055085">
    <property type="term" value="P:transmembrane transport"/>
    <property type="evidence" value="ECO:0007669"/>
    <property type="project" value="UniProtKB-ARBA"/>
</dbReference>
<evidence type="ECO:0000256" key="2">
    <source>
        <dbReference type="ARBA" id="ARBA00022741"/>
    </source>
</evidence>
<dbReference type="AlphaFoldDB" id="A0AAU9EQA9"/>